<dbReference type="Pfam" id="PF01259">
    <property type="entry name" value="SAICAR_synt"/>
    <property type="match status" value="1"/>
</dbReference>
<reference evidence="15 16" key="1">
    <citation type="submission" date="2019-11" db="EMBL/GenBank/DDBJ databases">
        <authorList>
            <person name="Cho J.-C."/>
        </authorList>
    </citation>
    <scope>NUCLEOTIDE SEQUENCE [LARGE SCALE GENOMIC DNA]</scope>
    <source>
        <strain evidence="14 15">JH1073</strain>
        <strain evidence="13 16">JH702</strain>
    </source>
</reference>
<evidence type="ECO:0000256" key="9">
    <source>
        <dbReference type="ARBA" id="ARBA00030409"/>
    </source>
</evidence>
<evidence type="ECO:0000313" key="16">
    <source>
        <dbReference type="Proteomes" id="UP001321249"/>
    </source>
</evidence>
<dbReference type="PANTHER" id="PTHR43700">
    <property type="entry name" value="PHOSPHORIBOSYLAMINOIMIDAZOLE-SUCCINOCARBOXAMIDE SYNTHASE"/>
    <property type="match status" value="1"/>
</dbReference>
<evidence type="ECO:0000256" key="8">
    <source>
        <dbReference type="ARBA" id="ARBA00022840"/>
    </source>
</evidence>
<evidence type="ECO:0000256" key="6">
    <source>
        <dbReference type="ARBA" id="ARBA00022741"/>
    </source>
</evidence>
<proteinExistence type="inferred from homology"/>
<evidence type="ECO:0000313" key="13">
    <source>
        <dbReference type="EMBL" id="MDG0865944.1"/>
    </source>
</evidence>
<dbReference type="RefSeq" id="WP_342822903.1">
    <property type="nucleotide sequence ID" value="NZ_CP046146.1"/>
</dbReference>
<dbReference type="GO" id="GO:0004639">
    <property type="term" value="F:phosphoribosylaminoimidazolesuccinocarboxamide synthase activity"/>
    <property type="evidence" value="ECO:0007669"/>
    <property type="project" value="UniProtKB-UniRule"/>
</dbReference>
<feature type="domain" description="SAICAR synthetase/ADE2 N-terminal" evidence="12">
    <location>
        <begin position="13"/>
        <end position="272"/>
    </location>
</feature>
<evidence type="ECO:0000256" key="4">
    <source>
        <dbReference type="ARBA" id="ARBA00016460"/>
    </source>
</evidence>
<keyword evidence="7 11" id="KW-0658">Purine biosynthesis</keyword>
<dbReference type="NCBIfam" id="NF010568">
    <property type="entry name" value="PRK13961.1"/>
    <property type="match status" value="1"/>
</dbReference>
<evidence type="ECO:0000256" key="11">
    <source>
        <dbReference type="HAMAP-Rule" id="MF_00137"/>
    </source>
</evidence>
<comment type="similarity">
    <text evidence="2 11">Belongs to the SAICAR synthetase family.</text>
</comment>
<dbReference type="Proteomes" id="UP001219901">
    <property type="component" value="Chromosome"/>
</dbReference>
<reference evidence="14" key="2">
    <citation type="journal article" date="2023" name="Nat. Commun.">
        <title>Cultivation of marine bacteria of the SAR202 clade.</title>
        <authorList>
            <person name="Lim Y."/>
            <person name="Seo J.H."/>
            <person name="Giovannoni S.J."/>
            <person name="Kang I."/>
            <person name="Cho J.C."/>
        </authorList>
    </citation>
    <scope>NUCLEOTIDE SEQUENCE</scope>
    <source>
        <strain evidence="14">JH1073</strain>
    </source>
</reference>
<evidence type="ECO:0000256" key="2">
    <source>
        <dbReference type="ARBA" id="ARBA00010190"/>
    </source>
</evidence>
<name>A0AAJ5ZDD0_9CHLR</name>
<protein>
    <recommendedName>
        <fullName evidence="4 11">Phosphoribosylaminoimidazole-succinocarboxamide synthase</fullName>
        <ecNumber evidence="3 11">6.3.2.6</ecNumber>
    </recommendedName>
    <alternativeName>
        <fullName evidence="9 11">SAICAR synthetase</fullName>
    </alternativeName>
</protein>
<dbReference type="EMBL" id="WMBE01000001">
    <property type="protein sequence ID" value="MDG0865944.1"/>
    <property type="molecule type" value="Genomic_DNA"/>
</dbReference>
<accession>A0AAJ5ZDD0</accession>
<gene>
    <name evidence="11" type="primary">purC</name>
    <name evidence="13" type="ORF">GKO46_02515</name>
    <name evidence="14" type="ORF">GKO48_06745</name>
</gene>
<evidence type="ECO:0000313" key="15">
    <source>
        <dbReference type="Proteomes" id="UP001219901"/>
    </source>
</evidence>
<dbReference type="HAMAP" id="MF_00137">
    <property type="entry name" value="SAICAR_synth"/>
    <property type="match status" value="1"/>
</dbReference>
<dbReference type="GO" id="GO:0005737">
    <property type="term" value="C:cytoplasm"/>
    <property type="evidence" value="ECO:0007669"/>
    <property type="project" value="TreeGrafter"/>
</dbReference>
<dbReference type="GO" id="GO:0005524">
    <property type="term" value="F:ATP binding"/>
    <property type="evidence" value="ECO:0007669"/>
    <property type="project" value="UniProtKB-KW"/>
</dbReference>
<evidence type="ECO:0000256" key="1">
    <source>
        <dbReference type="ARBA" id="ARBA00004672"/>
    </source>
</evidence>
<evidence type="ECO:0000259" key="12">
    <source>
        <dbReference type="Pfam" id="PF01259"/>
    </source>
</evidence>
<dbReference type="InterPro" id="IPR018236">
    <property type="entry name" value="SAICAR_synthetase_CS"/>
</dbReference>
<dbReference type="AlphaFoldDB" id="A0AAJ5ZDD0"/>
<keyword evidence="8 11" id="KW-0067">ATP-binding</keyword>
<dbReference type="NCBIfam" id="TIGR00081">
    <property type="entry name" value="purC"/>
    <property type="match status" value="1"/>
</dbReference>
<reference evidence="15" key="3">
    <citation type="submission" date="2023-06" db="EMBL/GenBank/DDBJ databases">
        <title>Pangenomics reveal diversification of enzyme families and niche specialization in globally abundant SAR202 bacteria.</title>
        <authorList>
            <person name="Saw J.H.W."/>
        </authorList>
    </citation>
    <scope>NUCLEOTIDE SEQUENCE [LARGE SCALE GENOMIC DNA]</scope>
    <source>
        <strain evidence="15">JH1073</strain>
    </source>
</reference>
<evidence type="ECO:0000256" key="7">
    <source>
        <dbReference type="ARBA" id="ARBA00022755"/>
    </source>
</evidence>
<comment type="catalytic activity">
    <reaction evidence="10 11">
        <text>5-amino-1-(5-phospho-D-ribosyl)imidazole-4-carboxylate + L-aspartate + ATP = (2S)-2-[5-amino-1-(5-phospho-beta-D-ribosyl)imidazole-4-carboxamido]succinate + ADP + phosphate + 2 H(+)</text>
        <dbReference type="Rhea" id="RHEA:22628"/>
        <dbReference type="ChEBI" id="CHEBI:15378"/>
        <dbReference type="ChEBI" id="CHEBI:29991"/>
        <dbReference type="ChEBI" id="CHEBI:30616"/>
        <dbReference type="ChEBI" id="CHEBI:43474"/>
        <dbReference type="ChEBI" id="CHEBI:58443"/>
        <dbReference type="ChEBI" id="CHEBI:77657"/>
        <dbReference type="ChEBI" id="CHEBI:456216"/>
        <dbReference type="EC" id="6.3.2.6"/>
    </reaction>
</comment>
<dbReference type="Proteomes" id="UP001321249">
    <property type="component" value="Unassembled WGS sequence"/>
</dbReference>
<evidence type="ECO:0000256" key="5">
    <source>
        <dbReference type="ARBA" id="ARBA00022598"/>
    </source>
</evidence>
<dbReference type="SUPFAM" id="SSF56104">
    <property type="entry name" value="SAICAR synthase-like"/>
    <property type="match status" value="1"/>
</dbReference>
<keyword evidence="6 11" id="KW-0547">Nucleotide-binding</keyword>
<keyword evidence="15" id="KW-1185">Reference proteome</keyword>
<dbReference type="PANTHER" id="PTHR43700:SF1">
    <property type="entry name" value="PHOSPHORIBOSYLAMINOIMIDAZOLE-SUCCINOCARBOXAMIDE SYNTHASE"/>
    <property type="match status" value="1"/>
</dbReference>
<dbReference type="PROSITE" id="PS01058">
    <property type="entry name" value="SAICAR_SYNTHETASE_2"/>
    <property type="match status" value="1"/>
</dbReference>
<keyword evidence="5 11" id="KW-0436">Ligase</keyword>
<dbReference type="Gene3D" id="3.30.200.20">
    <property type="entry name" value="Phosphorylase Kinase, domain 1"/>
    <property type="match status" value="1"/>
</dbReference>
<dbReference type="EC" id="6.3.2.6" evidence="3 11"/>
<dbReference type="InterPro" id="IPR028923">
    <property type="entry name" value="SAICAR_synt/ADE2_N"/>
</dbReference>
<comment type="pathway">
    <text evidence="1 11">Purine metabolism; IMP biosynthesis via de novo pathway; 5-amino-1-(5-phospho-D-ribosyl)imidazole-4-carboxamide from 5-amino-1-(5-phospho-D-ribosyl)imidazole-4-carboxylate: step 1/2.</text>
</comment>
<dbReference type="FunFam" id="3.30.470.20:FF:000015">
    <property type="entry name" value="Phosphoribosylaminoimidazole-succinocarboxamide synthase"/>
    <property type="match status" value="1"/>
</dbReference>
<organism evidence="14 15">
    <name type="scientific">Candidatus Lucifugimonas marina</name>
    <dbReference type="NCBI Taxonomy" id="3038979"/>
    <lineage>
        <taxon>Bacteria</taxon>
        <taxon>Bacillati</taxon>
        <taxon>Chloroflexota</taxon>
        <taxon>Dehalococcoidia</taxon>
        <taxon>SAR202 cluster</taxon>
        <taxon>Candidatus Lucifugimonadales</taxon>
        <taxon>Candidatus Lucifugimonadaceae</taxon>
        <taxon>Candidatus Lucifugimonas</taxon>
    </lineage>
</organism>
<dbReference type="CDD" id="cd01414">
    <property type="entry name" value="SAICAR_synt_Sc"/>
    <property type="match status" value="1"/>
</dbReference>
<dbReference type="InterPro" id="IPR001636">
    <property type="entry name" value="SAICAR_synth"/>
</dbReference>
<dbReference type="EMBL" id="CP046147">
    <property type="protein sequence ID" value="WFG39327.1"/>
    <property type="molecule type" value="Genomic_DNA"/>
</dbReference>
<evidence type="ECO:0000313" key="14">
    <source>
        <dbReference type="EMBL" id="WFG39327.1"/>
    </source>
</evidence>
<evidence type="ECO:0000256" key="3">
    <source>
        <dbReference type="ARBA" id="ARBA00012217"/>
    </source>
</evidence>
<sequence>MPEAVFETNLPGLLYRGKVRDTYDLGDDRLLMVASDRISAFDVVMNEPIPGKGVILTQMSSFWFDIIGDVMPNHLIATASDEEAMANVERTGALVDLSPELARRSMVIKKAERLDIECVVRNYIAGSAWAEYEKSGTMNGHPLPEGMQAAQRFPEPVFTPSTKAESGHDMPMTPQEAKDLVGVEMHSLLEQKSLEIFQVAHDYAGERGMILVDTKFEFGLVDGELTVIDEVLTPDSSRYWDVNDWATGNFPPAFDKQYLREWLLGTDWNQEPPPPTLPDEIVSQTQARYLESYRRLSGKSLVL</sequence>
<dbReference type="GO" id="GO:0006189">
    <property type="term" value="P:'de novo' IMP biosynthetic process"/>
    <property type="evidence" value="ECO:0007669"/>
    <property type="project" value="UniProtKB-UniRule"/>
</dbReference>
<dbReference type="Gene3D" id="3.30.470.20">
    <property type="entry name" value="ATP-grasp fold, B domain"/>
    <property type="match status" value="1"/>
</dbReference>
<evidence type="ECO:0000256" key="10">
    <source>
        <dbReference type="ARBA" id="ARBA00048475"/>
    </source>
</evidence>